<dbReference type="AlphaFoldDB" id="A0A7M6DME5"/>
<reference evidence="1" key="1">
    <citation type="submission" date="2021-01" db="UniProtKB">
        <authorList>
            <consortium name="EnsemblMetazoa"/>
        </authorList>
    </citation>
    <scope>IDENTIFICATION</scope>
</reference>
<protein>
    <submittedName>
        <fullName evidence="1">Uncharacterized protein</fullName>
    </submittedName>
</protein>
<dbReference type="Proteomes" id="UP000594262">
    <property type="component" value="Unplaced"/>
</dbReference>
<dbReference type="RefSeq" id="XP_066918799.1">
    <property type="nucleotide sequence ID" value="XM_067062698.1"/>
</dbReference>
<dbReference type="OrthoDB" id="1918at2759"/>
<dbReference type="EnsemblMetazoa" id="CLYHEMT016077.1">
    <property type="protein sequence ID" value="CLYHEMP016077.1"/>
    <property type="gene ID" value="CLYHEMG016077"/>
</dbReference>
<keyword evidence="2" id="KW-1185">Reference proteome</keyword>
<organism evidence="1 2">
    <name type="scientific">Clytia hemisphaerica</name>
    <dbReference type="NCBI Taxonomy" id="252671"/>
    <lineage>
        <taxon>Eukaryota</taxon>
        <taxon>Metazoa</taxon>
        <taxon>Cnidaria</taxon>
        <taxon>Hydrozoa</taxon>
        <taxon>Hydroidolina</taxon>
        <taxon>Leptothecata</taxon>
        <taxon>Obeliida</taxon>
        <taxon>Clytiidae</taxon>
        <taxon>Clytia</taxon>
    </lineage>
</organism>
<accession>A0A7M6DME5</accession>
<dbReference type="Pfam" id="PF08737">
    <property type="entry name" value="Rgp1"/>
    <property type="match status" value="2"/>
</dbReference>
<sequence length="443" mass="50484">MIKIEARILHRSVFIPEEKIFCEIVFTNTAKKDHVSAAKQLSHQRHSSDTRVLAPERWSKNMIMDAKVSSDQSVTVAYASAQLYCQCNLNERKYRMPLNAIESKNDRSARHTSFSPDQGERGHCLLKTEANILFCDLTLKPGESKKFEYKEVLPANIPPSYRGQDIKMNYKVCIGVGRIGKPLTLIRLPFRVIELKGIFKALKQKAKEQEPVRDTETEVTDNLITGQNPFLQESESQKYSKLDVAMDALTAFTVKRNLNTYNIHSVNGAVGRFCLSKHYYRLGEDILGTFDFQNSPIPCVKYVVSLQCEEKMSKNCMIIPSASEPVHYNTLSRHEECCYSASKSNFLIPIPITATEEFTHKLVSVHWRLHFEFTIIKIDNKNKSTDSLNNTESNTPLKRQYAGIPNTLKTELMLWELPVHVVATNPIQASLMMQAESKQTVMI</sequence>
<dbReference type="InterPro" id="IPR014848">
    <property type="entry name" value="Rgp1"/>
</dbReference>
<proteinExistence type="predicted"/>
<evidence type="ECO:0000313" key="2">
    <source>
        <dbReference type="Proteomes" id="UP000594262"/>
    </source>
</evidence>
<dbReference type="GeneID" id="136806131"/>
<name>A0A7M6DME5_9CNID</name>
<evidence type="ECO:0000313" key="1">
    <source>
        <dbReference type="EnsemblMetazoa" id="CLYHEMP016077.1"/>
    </source>
</evidence>
<dbReference type="PANTHER" id="PTHR12507">
    <property type="entry name" value="REDUCED GROWTH PHENOTYPE 1 RGP1, YEAST -RELATED"/>
    <property type="match status" value="1"/>
</dbReference>